<protein>
    <submittedName>
        <fullName evidence="6">Uncharacterized protein</fullName>
    </submittedName>
</protein>
<keyword evidence="3 5" id="KW-1133">Transmembrane helix</keyword>
<keyword evidence="2 5" id="KW-0812">Transmembrane</keyword>
<dbReference type="Proteomes" id="UP001190700">
    <property type="component" value="Unassembled WGS sequence"/>
</dbReference>
<dbReference type="AlphaFoldDB" id="A0AAE0BNY2"/>
<organism evidence="6 7">
    <name type="scientific">Cymbomonas tetramitiformis</name>
    <dbReference type="NCBI Taxonomy" id="36881"/>
    <lineage>
        <taxon>Eukaryota</taxon>
        <taxon>Viridiplantae</taxon>
        <taxon>Chlorophyta</taxon>
        <taxon>Pyramimonadophyceae</taxon>
        <taxon>Pyramimonadales</taxon>
        <taxon>Pyramimonadaceae</taxon>
        <taxon>Cymbomonas</taxon>
    </lineage>
</organism>
<gene>
    <name evidence="6" type="ORF">CYMTET_50825</name>
</gene>
<comment type="subcellular location">
    <subcellularLocation>
        <location evidence="1">Membrane</location>
    </subcellularLocation>
</comment>
<keyword evidence="4 5" id="KW-0472">Membrane</keyword>
<dbReference type="EMBL" id="LGRX02033988">
    <property type="protein sequence ID" value="KAK3239225.1"/>
    <property type="molecule type" value="Genomic_DNA"/>
</dbReference>
<evidence type="ECO:0000256" key="3">
    <source>
        <dbReference type="ARBA" id="ARBA00022989"/>
    </source>
</evidence>
<evidence type="ECO:0000256" key="1">
    <source>
        <dbReference type="ARBA" id="ARBA00004370"/>
    </source>
</evidence>
<evidence type="ECO:0000313" key="7">
    <source>
        <dbReference type="Proteomes" id="UP001190700"/>
    </source>
</evidence>
<sequence length="239" mass="26633">MISSAKCAPSTVSNCVLGRIRQRDVKLFLRTIVFALTLTTALALFDDDDTYDYSDSAQSPPDDYCLDEATNSWVHVNDCPGDMEDKCCIDNICEGEDEAGKQKCDDAKDTLRTIYIVVGVVVSVVLLVSICLCYCYCCQRGQMCDRFWTKHPLFGEHPDQPYPTQPQPYPTQPPPYPMQPQPYPMQPQPYTMQPQVNQMQPPACPVQGQGYAPQAYPVAQQAPVAVAVSSMPNPYAIHH</sequence>
<dbReference type="InterPro" id="IPR026910">
    <property type="entry name" value="Shisa"/>
</dbReference>
<evidence type="ECO:0000313" key="6">
    <source>
        <dbReference type="EMBL" id="KAK3239225.1"/>
    </source>
</evidence>
<evidence type="ECO:0000256" key="2">
    <source>
        <dbReference type="ARBA" id="ARBA00022692"/>
    </source>
</evidence>
<evidence type="ECO:0000256" key="5">
    <source>
        <dbReference type="SAM" id="Phobius"/>
    </source>
</evidence>
<evidence type="ECO:0000256" key="4">
    <source>
        <dbReference type="ARBA" id="ARBA00023136"/>
    </source>
</evidence>
<feature type="transmembrane region" description="Helical" evidence="5">
    <location>
        <begin position="114"/>
        <end position="137"/>
    </location>
</feature>
<reference evidence="6 7" key="1">
    <citation type="journal article" date="2015" name="Genome Biol. Evol.">
        <title>Comparative Genomics of a Bacterivorous Green Alga Reveals Evolutionary Causalities and Consequences of Phago-Mixotrophic Mode of Nutrition.</title>
        <authorList>
            <person name="Burns J.A."/>
            <person name="Paasch A."/>
            <person name="Narechania A."/>
            <person name="Kim E."/>
        </authorList>
    </citation>
    <scope>NUCLEOTIDE SEQUENCE [LARGE SCALE GENOMIC DNA]</scope>
    <source>
        <strain evidence="6 7">PLY_AMNH</strain>
    </source>
</reference>
<name>A0AAE0BNY2_9CHLO</name>
<feature type="transmembrane region" description="Helical" evidence="5">
    <location>
        <begin position="27"/>
        <end position="45"/>
    </location>
</feature>
<comment type="caution">
    <text evidence="6">The sequence shown here is derived from an EMBL/GenBank/DDBJ whole genome shotgun (WGS) entry which is preliminary data.</text>
</comment>
<proteinExistence type="predicted"/>
<keyword evidence="7" id="KW-1185">Reference proteome</keyword>
<dbReference type="GO" id="GO:0016020">
    <property type="term" value="C:membrane"/>
    <property type="evidence" value="ECO:0007669"/>
    <property type="project" value="UniProtKB-SubCell"/>
</dbReference>
<dbReference type="PANTHER" id="PTHR31395">
    <property type="entry name" value="SHISA"/>
    <property type="match status" value="1"/>
</dbReference>
<dbReference type="PANTHER" id="PTHR31395:SF23">
    <property type="entry name" value="GEO05642P1"/>
    <property type="match status" value="1"/>
</dbReference>
<accession>A0AAE0BNY2</accession>